<dbReference type="Pfam" id="PF07228">
    <property type="entry name" value="SpoIIE"/>
    <property type="match status" value="1"/>
</dbReference>
<comment type="caution">
    <text evidence="4">The sequence shown here is derived from an EMBL/GenBank/DDBJ whole genome shotgun (WGS) entry which is preliminary data.</text>
</comment>
<evidence type="ECO:0000313" key="4">
    <source>
        <dbReference type="EMBL" id="MDF1610746.1"/>
    </source>
</evidence>
<dbReference type="GO" id="GO:0016791">
    <property type="term" value="F:phosphatase activity"/>
    <property type="evidence" value="ECO:0007669"/>
    <property type="project" value="TreeGrafter"/>
</dbReference>
<dbReference type="PANTHER" id="PTHR43156:SF2">
    <property type="entry name" value="STAGE II SPORULATION PROTEIN E"/>
    <property type="match status" value="1"/>
</dbReference>
<evidence type="ECO:0000256" key="2">
    <source>
        <dbReference type="SAM" id="Phobius"/>
    </source>
</evidence>
<feature type="transmembrane region" description="Helical" evidence="2">
    <location>
        <begin position="203"/>
        <end position="222"/>
    </location>
</feature>
<name>A0AAE3NVC1_9BACT</name>
<reference evidence="4" key="1">
    <citation type="submission" date="2023-03" db="EMBL/GenBank/DDBJ databases">
        <title>Stygiobacter electus gen. nov., sp. nov., facultatively anaerobic thermotolerant bacterium of the class Ignavibacteria from a well of Yessentuki mineral water deposit.</title>
        <authorList>
            <person name="Podosokorskaya O.A."/>
            <person name="Elcheninov A.G."/>
            <person name="Petrova N.F."/>
            <person name="Zavarzina D.G."/>
            <person name="Kublanov I.V."/>
            <person name="Merkel A.Y."/>
        </authorList>
    </citation>
    <scope>NUCLEOTIDE SEQUENCE</scope>
    <source>
        <strain evidence="4">09-Me</strain>
    </source>
</reference>
<dbReference type="SMART" id="SM00331">
    <property type="entry name" value="PP2C_SIG"/>
    <property type="match status" value="1"/>
</dbReference>
<proteinExistence type="predicted"/>
<dbReference type="SUPFAM" id="SSF55781">
    <property type="entry name" value="GAF domain-like"/>
    <property type="match status" value="1"/>
</dbReference>
<dbReference type="AlphaFoldDB" id="A0AAE3NVC1"/>
<gene>
    <name evidence="4" type="ORF">P0M35_01165</name>
</gene>
<feature type="transmembrane region" description="Helical" evidence="2">
    <location>
        <begin position="144"/>
        <end position="164"/>
    </location>
</feature>
<dbReference type="Proteomes" id="UP001221302">
    <property type="component" value="Unassembled WGS sequence"/>
</dbReference>
<dbReference type="InterPro" id="IPR052016">
    <property type="entry name" value="Bact_Sigma-Reg"/>
</dbReference>
<evidence type="ECO:0000256" key="1">
    <source>
        <dbReference type="ARBA" id="ARBA00022801"/>
    </source>
</evidence>
<feature type="transmembrane region" description="Helical" evidence="2">
    <location>
        <begin position="12"/>
        <end position="30"/>
    </location>
</feature>
<feature type="domain" description="PPM-type phosphatase" evidence="3">
    <location>
        <begin position="456"/>
        <end position="675"/>
    </location>
</feature>
<dbReference type="Gene3D" id="3.30.450.40">
    <property type="match status" value="1"/>
</dbReference>
<dbReference type="InterPro" id="IPR001932">
    <property type="entry name" value="PPM-type_phosphatase-like_dom"/>
</dbReference>
<feature type="transmembrane region" description="Helical" evidence="2">
    <location>
        <begin position="36"/>
        <end position="54"/>
    </location>
</feature>
<evidence type="ECO:0000313" key="5">
    <source>
        <dbReference type="Proteomes" id="UP001221302"/>
    </source>
</evidence>
<dbReference type="EMBL" id="JARGDL010000001">
    <property type="protein sequence ID" value="MDF1610746.1"/>
    <property type="molecule type" value="Genomic_DNA"/>
</dbReference>
<keyword evidence="1" id="KW-0378">Hydrolase</keyword>
<dbReference type="InterPro" id="IPR036457">
    <property type="entry name" value="PPM-type-like_dom_sf"/>
</dbReference>
<dbReference type="PANTHER" id="PTHR43156">
    <property type="entry name" value="STAGE II SPORULATION PROTEIN E-RELATED"/>
    <property type="match status" value="1"/>
</dbReference>
<keyword evidence="2" id="KW-0812">Transmembrane</keyword>
<dbReference type="RefSeq" id="WP_321534511.1">
    <property type="nucleotide sequence ID" value="NZ_JARGDL010000001.1"/>
</dbReference>
<keyword evidence="2" id="KW-1133">Transmembrane helix</keyword>
<dbReference type="SUPFAM" id="SSF81606">
    <property type="entry name" value="PP2C-like"/>
    <property type="match status" value="1"/>
</dbReference>
<feature type="transmembrane region" description="Helical" evidence="2">
    <location>
        <begin position="66"/>
        <end position="89"/>
    </location>
</feature>
<sequence length="678" mass="77429">MKKFLNAINTNNFENVIAISAILFLFNLIFPYHTSGILFLINEVLVFIVFLLLYKNLSSKLQNKSSVPLTLILNSGILAAILFFILSLTNSSYSLNTDGTISFNFFNSLLSVVVIFIFIGSIVFIFTTFKVLSFIRQKKDFTTYYDTMLFFIALSFLSNMLLFFDPTLDFPRDSFFIVSILLISINSVRVAWIAFLNKKQKKYLLILSVVLVVIYSITFSLLMDSNVVKKIIYTFSPGMHTLFSLVMIYGAIYFVVIFFTTLFHLPTAEVFDKKAQQVSSLMDITKLMTQVFDFKELADTITEMTTEICNSDSAWLVTKEKDKIILNSVYKIGFVDADKISNTLLEFNNIDEIFIHNNTGNKNSISYFEQNYNSVAIAPLKVYDKIYGYLFTARIKENSFEEDEIKSVETFANYAAVALENAMLIKQSIEKERLEKELDVARDIQRKILPLKTPSLKNLEISSLFVPAFEVGGDYYDFFELGNNKLGFVIADVSGKGISAAFIMAEVEGIFESLSKMIHSPKEILIKVNEILFKNLERKNFVTAIYGVIDTATKKVTFSRAGHTPLLHFSNNQISQLKPKGIGLGLDISEKFSNSLEEMEFYLDNDDILMCYSDGITEAKNANYEDFGYQRLEEIIKNFSEKNTDLIANEIMKEISLFTKDKSQHDDITLIIFKWKNN</sequence>
<evidence type="ECO:0000259" key="3">
    <source>
        <dbReference type="SMART" id="SM00331"/>
    </source>
</evidence>
<organism evidence="4 5">
    <name type="scientific">Stygiobacter electus</name>
    <dbReference type="NCBI Taxonomy" id="3032292"/>
    <lineage>
        <taxon>Bacteria</taxon>
        <taxon>Pseudomonadati</taxon>
        <taxon>Ignavibacteriota</taxon>
        <taxon>Ignavibacteria</taxon>
        <taxon>Ignavibacteriales</taxon>
        <taxon>Melioribacteraceae</taxon>
        <taxon>Stygiobacter</taxon>
    </lineage>
</organism>
<dbReference type="InterPro" id="IPR029016">
    <property type="entry name" value="GAF-like_dom_sf"/>
</dbReference>
<protein>
    <submittedName>
        <fullName evidence="4">SpoIIE family protein phosphatase</fullName>
    </submittedName>
</protein>
<feature type="transmembrane region" description="Helical" evidence="2">
    <location>
        <begin position="242"/>
        <end position="265"/>
    </location>
</feature>
<feature type="transmembrane region" description="Helical" evidence="2">
    <location>
        <begin position="176"/>
        <end position="196"/>
    </location>
</feature>
<keyword evidence="2" id="KW-0472">Membrane</keyword>
<accession>A0AAE3NVC1</accession>
<keyword evidence="5" id="KW-1185">Reference proteome</keyword>
<dbReference type="Gene3D" id="3.60.40.10">
    <property type="entry name" value="PPM-type phosphatase domain"/>
    <property type="match status" value="1"/>
</dbReference>
<feature type="transmembrane region" description="Helical" evidence="2">
    <location>
        <begin position="109"/>
        <end position="132"/>
    </location>
</feature>